<dbReference type="GO" id="GO:0005524">
    <property type="term" value="F:ATP binding"/>
    <property type="evidence" value="ECO:0007669"/>
    <property type="project" value="UniProtKB-KW"/>
</dbReference>
<keyword evidence="8" id="KW-0067">ATP-binding</keyword>
<sequence length="289" mass="32368">MKGRFYGDDAPGEEKFRRQRRAPQGRRRVAALTAEGEDTSEDDVIARLKALGHVTEVLAELKSGKEATAYVARGPRGTLLLKLYRDLQARSFQRDEVYRAGVYIPDARAAKAMAGRSRKGLEMLHQGWVCAEYTHLWHLWEAGLNVPEPLVGPSPFDYSATAPAVLMRLIGHEDQPAPRLSEASLTPEEARRAWDQALSGMADMLRLGYAHGDYSTYNLLWWENTVTIIDFPQLTTRQNPHFRDLLARDAQSLATSFRRHGVQASGDATLREVQRRALGPGPTPRVLLP</sequence>
<evidence type="ECO:0000256" key="8">
    <source>
        <dbReference type="ARBA" id="ARBA00022840"/>
    </source>
</evidence>
<evidence type="ECO:0000256" key="2">
    <source>
        <dbReference type="ARBA" id="ARBA00012513"/>
    </source>
</evidence>
<keyword evidence="3" id="KW-0723">Serine/threonine-protein kinase</keyword>
<comment type="catalytic activity">
    <reaction evidence="10">
        <text>L-threonyl-[protein] + ATP = O-phospho-L-threonyl-[protein] + ADP + H(+)</text>
        <dbReference type="Rhea" id="RHEA:46608"/>
        <dbReference type="Rhea" id="RHEA-COMP:11060"/>
        <dbReference type="Rhea" id="RHEA-COMP:11605"/>
        <dbReference type="ChEBI" id="CHEBI:15378"/>
        <dbReference type="ChEBI" id="CHEBI:30013"/>
        <dbReference type="ChEBI" id="CHEBI:30616"/>
        <dbReference type="ChEBI" id="CHEBI:61977"/>
        <dbReference type="ChEBI" id="CHEBI:456216"/>
        <dbReference type="EC" id="2.7.11.1"/>
    </reaction>
</comment>
<dbReference type="GO" id="GO:0046872">
    <property type="term" value="F:metal ion binding"/>
    <property type="evidence" value="ECO:0007669"/>
    <property type="project" value="UniProtKB-KW"/>
</dbReference>
<comment type="similarity">
    <text evidence="1">Belongs to the protein kinase superfamily. RIO-type Ser/Thr kinase family.</text>
</comment>
<feature type="domain" description="RIO kinase" evidence="13">
    <location>
        <begin position="23"/>
        <end position="275"/>
    </location>
</feature>
<evidence type="ECO:0000259" key="13">
    <source>
        <dbReference type="SMART" id="SM00090"/>
    </source>
</evidence>
<organism evidence="14 15">
    <name type="scientific">Deinococcus terrestris</name>
    <dbReference type="NCBI Taxonomy" id="2651870"/>
    <lineage>
        <taxon>Bacteria</taxon>
        <taxon>Thermotogati</taxon>
        <taxon>Deinococcota</taxon>
        <taxon>Deinococci</taxon>
        <taxon>Deinococcales</taxon>
        <taxon>Deinococcaceae</taxon>
        <taxon>Deinococcus</taxon>
    </lineage>
</organism>
<dbReference type="InterPro" id="IPR000687">
    <property type="entry name" value="RIO_kinase"/>
</dbReference>
<evidence type="ECO:0000256" key="5">
    <source>
        <dbReference type="ARBA" id="ARBA00022723"/>
    </source>
</evidence>
<feature type="compositionally biased region" description="Basic residues" evidence="12">
    <location>
        <begin position="17"/>
        <end position="28"/>
    </location>
</feature>
<evidence type="ECO:0000256" key="12">
    <source>
        <dbReference type="SAM" id="MobiDB-lite"/>
    </source>
</evidence>
<gene>
    <name evidence="14" type="ORF">F8S09_14330</name>
</gene>
<evidence type="ECO:0000256" key="6">
    <source>
        <dbReference type="ARBA" id="ARBA00022741"/>
    </source>
</evidence>
<evidence type="ECO:0000256" key="10">
    <source>
        <dbReference type="ARBA" id="ARBA00047899"/>
    </source>
</evidence>
<proteinExistence type="inferred from homology"/>
<evidence type="ECO:0000256" key="3">
    <source>
        <dbReference type="ARBA" id="ARBA00022527"/>
    </source>
</evidence>
<keyword evidence="6" id="KW-0547">Nucleotide-binding</keyword>
<accession>A0A7X1TSH6</accession>
<evidence type="ECO:0000256" key="4">
    <source>
        <dbReference type="ARBA" id="ARBA00022679"/>
    </source>
</evidence>
<dbReference type="Gene3D" id="1.10.510.10">
    <property type="entry name" value="Transferase(Phosphotransferase) domain 1"/>
    <property type="match status" value="1"/>
</dbReference>
<keyword evidence="5" id="KW-0479">Metal-binding</keyword>
<comment type="caution">
    <text evidence="14">The sequence shown here is derived from an EMBL/GenBank/DDBJ whole genome shotgun (WGS) entry which is preliminary data.</text>
</comment>
<evidence type="ECO:0000313" key="15">
    <source>
        <dbReference type="Proteomes" id="UP000484842"/>
    </source>
</evidence>
<dbReference type="RefSeq" id="WP_152872161.1">
    <property type="nucleotide sequence ID" value="NZ_WBSL01000010.1"/>
</dbReference>
<dbReference type="InterPro" id="IPR051272">
    <property type="entry name" value="RIO-type_Ser/Thr_kinase"/>
</dbReference>
<dbReference type="EMBL" id="WBSL01000010">
    <property type="protein sequence ID" value="MPY67843.1"/>
    <property type="molecule type" value="Genomic_DNA"/>
</dbReference>
<evidence type="ECO:0000256" key="1">
    <source>
        <dbReference type="ARBA" id="ARBA00009196"/>
    </source>
</evidence>
<dbReference type="Proteomes" id="UP000484842">
    <property type="component" value="Unassembled WGS sequence"/>
</dbReference>
<keyword evidence="15" id="KW-1185">Reference proteome</keyword>
<dbReference type="GO" id="GO:0004674">
    <property type="term" value="F:protein serine/threonine kinase activity"/>
    <property type="evidence" value="ECO:0007669"/>
    <property type="project" value="UniProtKB-KW"/>
</dbReference>
<reference evidence="14 15" key="1">
    <citation type="submission" date="2019-10" db="EMBL/GenBank/DDBJ databases">
        <title>Deinococcus sp. isolated from soil.</title>
        <authorList>
            <person name="Li Y."/>
            <person name="Wang J."/>
        </authorList>
    </citation>
    <scope>NUCLEOTIDE SEQUENCE [LARGE SCALE GENOMIC DNA]</scope>
    <source>
        <strain evidence="14 15">SDU3-2</strain>
    </source>
</reference>
<dbReference type="InterPro" id="IPR011009">
    <property type="entry name" value="Kinase-like_dom_sf"/>
</dbReference>
<protein>
    <recommendedName>
        <fullName evidence="2">non-specific serine/threonine protein kinase</fullName>
        <ecNumber evidence="2">2.7.11.1</ecNumber>
    </recommendedName>
</protein>
<dbReference type="Pfam" id="PF01163">
    <property type="entry name" value="RIO1"/>
    <property type="match status" value="1"/>
</dbReference>
<evidence type="ECO:0000256" key="9">
    <source>
        <dbReference type="ARBA" id="ARBA00022842"/>
    </source>
</evidence>
<keyword evidence="7 14" id="KW-0418">Kinase</keyword>
<dbReference type="EC" id="2.7.11.1" evidence="2"/>
<dbReference type="Gene3D" id="3.30.200.20">
    <property type="entry name" value="Phosphorylase Kinase, domain 1"/>
    <property type="match status" value="1"/>
</dbReference>
<comment type="catalytic activity">
    <reaction evidence="11">
        <text>L-seryl-[protein] + ATP = O-phospho-L-seryl-[protein] + ADP + H(+)</text>
        <dbReference type="Rhea" id="RHEA:17989"/>
        <dbReference type="Rhea" id="RHEA-COMP:9863"/>
        <dbReference type="Rhea" id="RHEA-COMP:11604"/>
        <dbReference type="ChEBI" id="CHEBI:15378"/>
        <dbReference type="ChEBI" id="CHEBI:29999"/>
        <dbReference type="ChEBI" id="CHEBI:30616"/>
        <dbReference type="ChEBI" id="CHEBI:83421"/>
        <dbReference type="ChEBI" id="CHEBI:456216"/>
        <dbReference type="EC" id="2.7.11.1"/>
    </reaction>
</comment>
<dbReference type="AlphaFoldDB" id="A0A7X1TSH6"/>
<feature type="region of interest" description="Disordered" evidence="12">
    <location>
        <begin position="1"/>
        <end position="28"/>
    </location>
</feature>
<evidence type="ECO:0000256" key="11">
    <source>
        <dbReference type="ARBA" id="ARBA00048679"/>
    </source>
</evidence>
<keyword evidence="4" id="KW-0808">Transferase</keyword>
<dbReference type="InterPro" id="IPR018934">
    <property type="entry name" value="RIO_dom"/>
</dbReference>
<evidence type="ECO:0000313" key="14">
    <source>
        <dbReference type="EMBL" id="MPY67843.1"/>
    </source>
</evidence>
<dbReference type="PANTHER" id="PTHR45723">
    <property type="entry name" value="SERINE/THREONINE-PROTEIN KINASE RIO1"/>
    <property type="match status" value="1"/>
</dbReference>
<name>A0A7X1TSH6_9DEIO</name>
<dbReference type="SMART" id="SM00090">
    <property type="entry name" value="RIO"/>
    <property type="match status" value="1"/>
</dbReference>
<dbReference type="SUPFAM" id="SSF56112">
    <property type="entry name" value="Protein kinase-like (PK-like)"/>
    <property type="match status" value="1"/>
</dbReference>
<keyword evidence="9" id="KW-0460">Magnesium</keyword>
<evidence type="ECO:0000256" key="7">
    <source>
        <dbReference type="ARBA" id="ARBA00022777"/>
    </source>
</evidence>